<dbReference type="AlphaFoldDB" id="A0A7V9ABA7"/>
<comment type="caution">
    <text evidence="9">The sequence shown here is derived from an EMBL/GenBank/DDBJ whole genome shotgun (WGS) entry which is preliminary data.</text>
</comment>
<dbReference type="FunFam" id="1.10.10.200:FF:000002">
    <property type="entry name" value="Probable transcriptional regulatory protein CLM62_37755"/>
    <property type="match status" value="1"/>
</dbReference>
<dbReference type="Gene3D" id="3.30.70.980">
    <property type="match status" value="2"/>
</dbReference>
<dbReference type="GO" id="GO:0003677">
    <property type="term" value="F:DNA binding"/>
    <property type="evidence" value="ECO:0007669"/>
    <property type="project" value="UniProtKB-UniRule"/>
</dbReference>
<name>A0A7V9ABA7_9BACT</name>
<dbReference type="NCBIfam" id="NF009044">
    <property type="entry name" value="PRK12378.1"/>
    <property type="match status" value="1"/>
</dbReference>
<reference evidence="9 10" key="1">
    <citation type="submission" date="2020-07" db="EMBL/GenBank/DDBJ databases">
        <title>Thermogemmata thermophila gen. nov., sp. nov., a novel moderate thermophilic planctomycete from a Kamchatka hot spring.</title>
        <authorList>
            <person name="Elcheninov A.G."/>
            <person name="Podosokorskaya O.A."/>
            <person name="Kovaleva O.L."/>
            <person name="Novikov A."/>
            <person name="Bonch-Osmolovskaya E.A."/>
            <person name="Toshchakov S.V."/>
            <person name="Kublanov I.V."/>
        </authorList>
    </citation>
    <scope>NUCLEOTIDE SEQUENCE [LARGE SCALE GENOMIC DNA]</scope>
    <source>
        <strain evidence="9 10">2918</strain>
    </source>
</reference>
<dbReference type="InterPro" id="IPR017856">
    <property type="entry name" value="Integrase-like_N"/>
</dbReference>
<dbReference type="Gene3D" id="1.10.10.200">
    <property type="match status" value="1"/>
</dbReference>
<evidence type="ECO:0000256" key="6">
    <source>
        <dbReference type="HAMAP-Rule" id="MF_00693"/>
    </source>
</evidence>
<dbReference type="GO" id="GO:0005829">
    <property type="term" value="C:cytosol"/>
    <property type="evidence" value="ECO:0007669"/>
    <property type="project" value="TreeGrafter"/>
</dbReference>
<accession>A0A7V9ABA7</accession>
<evidence type="ECO:0000313" key="9">
    <source>
        <dbReference type="EMBL" id="MBA2225744.1"/>
    </source>
</evidence>
<proteinExistence type="inferred from homology"/>
<gene>
    <name evidence="9" type="ORF">H0921_06150</name>
</gene>
<evidence type="ECO:0000259" key="8">
    <source>
        <dbReference type="Pfam" id="PF20772"/>
    </source>
</evidence>
<evidence type="ECO:0000256" key="4">
    <source>
        <dbReference type="ARBA" id="ARBA00023125"/>
    </source>
</evidence>
<dbReference type="SUPFAM" id="SSF75625">
    <property type="entry name" value="YebC-like"/>
    <property type="match status" value="1"/>
</dbReference>
<feature type="domain" description="TACO1/YebC-like second and third" evidence="7">
    <location>
        <begin position="82"/>
        <end position="237"/>
    </location>
</feature>
<dbReference type="HAMAP" id="MF_00693">
    <property type="entry name" value="Transcrip_reg_TACO1"/>
    <property type="match status" value="1"/>
</dbReference>
<comment type="similarity">
    <text evidence="1 6">Belongs to the TACO1 family.</text>
</comment>
<dbReference type="PANTHER" id="PTHR12532">
    <property type="entry name" value="TRANSLATIONAL ACTIVATOR OF CYTOCHROME C OXIDASE 1"/>
    <property type="match status" value="1"/>
</dbReference>
<evidence type="ECO:0000256" key="2">
    <source>
        <dbReference type="ARBA" id="ARBA00022490"/>
    </source>
</evidence>
<dbReference type="EMBL" id="JACEFB010000003">
    <property type="protein sequence ID" value="MBA2225744.1"/>
    <property type="molecule type" value="Genomic_DNA"/>
</dbReference>
<evidence type="ECO:0000313" key="10">
    <source>
        <dbReference type="Proteomes" id="UP000542342"/>
    </source>
</evidence>
<protein>
    <recommendedName>
        <fullName evidence="6">Probable transcriptional regulatory protein H0921_06150</fullName>
    </recommendedName>
</protein>
<evidence type="ECO:0000256" key="3">
    <source>
        <dbReference type="ARBA" id="ARBA00023015"/>
    </source>
</evidence>
<keyword evidence="5 6" id="KW-0804">Transcription</keyword>
<comment type="subcellular location">
    <subcellularLocation>
        <location evidence="6">Cytoplasm</location>
    </subcellularLocation>
</comment>
<dbReference type="InterPro" id="IPR026564">
    <property type="entry name" value="Transcrip_reg_TACO1-like_dom3"/>
</dbReference>
<dbReference type="RefSeq" id="WP_194537185.1">
    <property type="nucleotide sequence ID" value="NZ_JACEFB010000003.1"/>
</dbReference>
<dbReference type="Pfam" id="PF01709">
    <property type="entry name" value="Transcrip_reg"/>
    <property type="match status" value="1"/>
</dbReference>
<feature type="domain" description="TACO1/YebC-like N-terminal" evidence="8">
    <location>
        <begin position="5"/>
        <end position="76"/>
    </location>
</feature>
<dbReference type="InterPro" id="IPR002876">
    <property type="entry name" value="Transcrip_reg_TACO1-like"/>
</dbReference>
<dbReference type="Proteomes" id="UP000542342">
    <property type="component" value="Unassembled WGS sequence"/>
</dbReference>
<keyword evidence="3 6" id="KW-0805">Transcription regulation</keyword>
<evidence type="ECO:0000259" key="7">
    <source>
        <dbReference type="Pfam" id="PF01709"/>
    </source>
</evidence>
<evidence type="ECO:0000256" key="1">
    <source>
        <dbReference type="ARBA" id="ARBA00008724"/>
    </source>
</evidence>
<keyword evidence="2 6" id="KW-0963">Cytoplasm</keyword>
<evidence type="ECO:0000256" key="5">
    <source>
        <dbReference type="ARBA" id="ARBA00023163"/>
    </source>
</evidence>
<dbReference type="PANTHER" id="PTHR12532:SF6">
    <property type="entry name" value="TRANSCRIPTIONAL REGULATORY PROTEIN YEBC-RELATED"/>
    <property type="match status" value="1"/>
</dbReference>
<dbReference type="InterPro" id="IPR029072">
    <property type="entry name" value="YebC-like"/>
</dbReference>
<dbReference type="NCBIfam" id="TIGR01033">
    <property type="entry name" value="YebC/PmpR family DNA-binding transcriptional regulator"/>
    <property type="match status" value="1"/>
</dbReference>
<dbReference type="InterPro" id="IPR049083">
    <property type="entry name" value="TACO1_YebC_N"/>
</dbReference>
<keyword evidence="10" id="KW-1185">Reference proteome</keyword>
<dbReference type="NCBIfam" id="NF001030">
    <property type="entry name" value="PRK00110.1"/>
    <property type="match status" value="1"/>
</dbReference>
<organism evidence="9 10">
    <name type="scientific">Thermogemmata fonticola</name>
    <dbReference type="NCBI Taxonomy" id="2755323"/>
    <lineage>
        <taxon>Bacteria</taxon>
        <taxon>Pseudomonadati</taxon>
        <taxon>Planctomycetota</taxon>
        <taxon>Planctomycetia</taxon>
        <taxon>Gemmatales</taxon>
        <taxon>Gemmataceae</taxon>
        <taxon>Thermogemmata</taxon>
    </lineage>
</organism>
<dbReference type="GO" id="GO:0006355">
    <property type="term" value="P:regulation of DNA-templated transcription"/>
    <property type="evidence" value="ECO:0007669"/>
    <property type="project" value="UniProtKB-UniRule"/>
</dbReference>
<dbReference type="InterPro" id="IPR048300">
    <property type="entry name" value="TACO1_YebC-like_2nd/3rd_dom"/>
</dbReference>
<keyword evidence="4 6" id="KW-0238">DNA-binding</keyword>
<sequence length="247" mass="27447">MAGHSHWANIARKKSVVDAKRGKLFSKLSRYIIIAARAGGGDPETNLKLRYAIEKARAVSMPKENIERAIKRGTGELEDVTYDEVLYEGYGPGGAAILIEATTDNRNRTSSEIRKLFERAGGSLGNPGCVAYMFDRKGFFAIDAHKYPDEDQLLAIALEAGADDLHREGDTFEITCDPSRFSAVLEALRAAQVETMEAEVKYLPKMQKELDLETGKRLVKFLQALEDHDDVQNVYTDASITPEMTEE</sequence>
<dbReference type="Pfam" id="PF20772">
    <property type="entry name" value="TACO1_YebC_N"/>
    <property type="match status" value="1"/>
</dbReference>